<accession>A0A1Y1YFN7</accession>
<dbReference type="Gene3D" id="3.30.430.10">
    <property type="entry name" value="Killer Toxin P4, subunit A"/>
    <property type="match status" value="1"/>
</dbReference>
<reference evidence="2 3" key="1">
    <citation type="submission" date="2016-07" db="EMBL/GenBank/DDBJ databases">
        <title>Pervasive Adenine N6-methylation of Active Genes in Fungi.</title>
        <authorList>
            <consortium name="DOE Joint Genome Institute"/>
            <person name="Mondo S.J."/>
            <person name="Dannebaum R.O."/>
            <person name="Kuo R.C."/>
            <person name="Labutti K."/>
            <person name="Haridas S."/>
            <person name="Kuo A."/>
            <person name="Salamov A."/>
            <person name="Ahrendt S.R."/>
            <person name="Lipzen A."/>
            <person name="Sullivan W."/>
            <person name="Andreopoulos W.B."/>
            <person name="Clum A."/>
            <person name="Lindquist E."/>
            <person name="Daum C."/>
            <person name="Ramamoorthy G.K."/>
            <person name="Gryganskyi A."/>
            <person name="Culley D."/>
            <person name="Magnuson J.K."/>
            <person name="James T.Y."/>
            <person name="O'Malley M.A."/>
            <person name="Stajich J.E."/>
            <person name="Spatafora J.W."/>
            <person name="Visel A."/>
            <person name="Grigoriev I.V."/>
        </authorList>
    </citation>
    <scope>NUCLEOTIDE SEQUENCE [LARGE SCALE GENOMIC DNA]</scope>
    <source>
        <strain evidence="2 3">CBS 115471</strain>
    </source>
</reference>
<evidence type="ECO:0000259" key="1">
    <source>
        <dbReference type="Pfam" id="PF09044"/>
    </source>
</evidence>
<dbReference type="Proteomes" id="UP000193144">
    <property type="component" value="Unassembled WGS sequence"/>
</dbReference>
<comment type="caution">
    <text evidence="2">The sequence shown here is derived from an EMBL/GenBank/DDBJ whole genome shotgun (WGS) entry which is preliminary data.</text>
</comment>
<evidence type="ECO:0000313" key="3">
    <source>
        <dbReference type="Proteomes" id="UP000193144"/>
    </source>
</evidence>
<keyword evidence="3" id="KW-1185">Reference proteome</keyword>
<dbReference type="SUPFAM" id="SSF55221">
    <property type="entry name" value="Yeast killer toxins"/>
    <property type="match status" value="1"/>
</dbReference>
<dbReference type="InterPro" id="IPR015131">
    <property type="entry name" value="Killer_tox_Kp4"/>
</dbReference>
<sequence length="298" mass="32919">MISGTESHSSMAFFPEHPCSLALSIRFSTLEYCVDRSTISKLDSAEHPLILNTATLRMKLSIATTAAAILASFVGTTTANTDIGINCNLHSRHCKHSYHWQKMPLELLRDAIDTLPDDMTYAEGEYIACFLDYCAWPDSLPLALGNGYKPRVSAKEIKRVIRELLNYGCLRCGNVPMTYPSINADFRQVGQLKVQNIKHNQKKCKDVGGNKNQVIRLCKGKGEVLSQEKLKLVTPPIWEYLISGGCRGASPDWHPDYCKRGAVEVEGKRVVNGTAADEVEKDGVVDEMGVTVPLGWSA</sequence>
<dbReference type="GO" id="GO:0005576">
    <property type="term" value="C:extracellular region"/>
    <property type="evidence" value="ECO:0007669"/>
    <property type="project" value="InterPro"/>
</dbReference>
<evidence type="ECO:0000313" key="2">
    <source>
        <dbReference type="EMBL" id="ORX96797.1"/>
    </source>
</evidence>
<dbReference type="OrthoDB" id="4177994at2759"/>
<name>A0A1Y1YFN7_9PLEO</name>
<dbReference type="InterPro" id="IPR011329">
    <property type="entry name" value="Killer_tox_Kp4/SMK"/>
</dbReference>
<feature type="domain" description="Killer toxin Kp4" evidence="1">
    <location>
        <begin position="76"/>
        <end position="195"/>
    </location>
</feature>
<proteinExistence type="predicted"/>
<dbReference type="EMBL" id="MCFA01000247">
    <property type="protein sequence ID" value="ORX96797.1"/>
    <property type="molecule type" value="Genomic_DNA"/>
</dbReference>
<protein>
    <recommendedName>
        <fullName evidence="1">Killer toxin Kp4 domain-containing protein</fullName>
    </recommendedName>
</protein>
<dbReference type="AlphaFoldDB" id="A0A1Y1YFN7"/>
<gene>
    <name evidence="2" type="ORF">BCR34DRAFT_176562</name>
</gene>
<organism evidence="2 3">
    <name type="scientific">Clohesyomyces aquaticus</name>
    <dbReference type="NCBI Taxonomy" id="1231657"/>
    <lineage>
        <taxon>Eukaryota</taxon>
        <taxon>Fungi</taxon>
        <taxon>Dikarya</taxon>
        <taxon>Ascomycota</taxon>
        <taxon>Pezizomycotina</taxon>
        <taxon>Dothideomycetes</taxon>
        <taxon>Pleosporomycetidae</taxon>
        <taxon>Pleosporales</taxon>
        <taxon>Lindgomycetaceae</taxon>
        <taxon>Clohesyomyces</taxon>
    </lineage>
</organism>
<dbReference type="Pfam" id="PF09044">
    <property type="entry name" value="Kp4"/>
    <property type="match status" value="1"/>
</dbReference>